<dbReference type="Pfam" id="PF00903">
    <property type="entry name" value="Glyoxalase"/>
    <property type="match status" value="1"/>
</dbReference>
<protein>
    <submittedName>
        <fullName evidence="3">Glyoxalase</fullName>
    </submittedName>
</protein>
<dbReference type="InterPro" id="IPR004360">
    <property type="entry name" value="Glyas_Fos-R_dOase_dom"/>
</dbReference>
<sequence length="202" mass="22755">MQRAATIARGSLRSARRLETRARPNGARRLETRAQPDGARRLSAKASKYEIRAQPAPGVPFHVAIPVHNIDEAKAFYGGILGCEEGRSSTKWQDYAMHGHQVVVHWVGEDYRCQDYVNPVDGDEVPVPHYGLQMPTLEAWEAIVARVNAAKIPWVIEPTLRFEGEPGEQWTCFFKDPSGNNLEFKHMSNPEWLFAKYNVADG</sequence>
<evidence type="ECO:0000313" key="4">
    <source>
        <dbReference type="Proteomes" id="UP001363151"/>
    </source>
</evidence>
<dbReference type="CDD" id="cd08357">
    <property type="entry name" value="VOC_like"/>
    <property type="match status" value="1"/>
</dbReference>
<dbReference type="InterPro" id="IPR029068">
    <property type="entry name" value="Glyas_Bleomycin-R_OHBP_Dase"/>
</dbReference>
<organism evidence="3 4">
    <name type="scientific">Aureococcus anophagefferens</name>
    <name type="common">Harmful bloom alga</name>
    <dbReference type="NCBI Taxonomy" id="44056"/>
    <lineage>
        <taxon>Eukaryota</taxon>
        <taxon>Sar</taxon>
        <taxon>Stramenopiles</taxon>
        <taxon>Ochrophyta</taxon>
        <taxon>Pelagophyceae</taxon>
        <taxon>Pelagomonadales</taxon>
        <taxon>Pelagomonadaceae</taxon>
        <taxon>Aureococcus</taxon>
    </lineage>
</organism>
<feature type="region of interest" description="Disordered" evidence="1">
    <location>
        <begin position="1"/>
        <end position="42"/>
    </location>
</feature>
<comment type="caution">
    <text evidence="3">The sequence shown here is derived from an EMBL/GenBank/DDBJ whole genome shotgun (WGS) entry which is preliminary data.</text>
</comment>
<dbReference type="SUPFAM" id="SSF54593">
    <property type="entry name" value="Glyoxalase/Bleomycin resistance protein/Dihydroxybiphenyl dioxygenase"/>
    <property type="match status" value="1"/>
</dbReference>
<dbReference type="PANTHER" id="PTHR39434:SF1">
    <property type="entry name" value="VOC DOMAIN-CONTAINING PROTEIN"/>
    <property type="match status" value="1"/>
</dbReference>
<dbReference type="PROSITE" id="PS51819">
    <property type="entry name" value="VOC"/>
    <property type="match status" value="1"/>
</dbReference>
<dbReference type="PANTHER" id="PTHR39434">
    <property type="match status" value="1"/>
</dbReference>
<proteinExistence type="predicted"/>
<feature type="compositionally biased region" description="Basic and acidic residues" evidence="1">
    <location>
        <begin position="16"/>
        <end position="40"/>
    </location>
</feature>
<keyword evidence="4" id="KW-1185">Reference proteome</keyword>
<feature type="domain" description="VOC" evidence="2">
    <location>
        <begin position="59"/>
        <end position="187"/>
    </location>
</feature>
<dbReference type="EMBL" id="JBBJCI010000030">
    <property type="protein sequence ID" value="KAK7254384.1"/>
    <property type="molecule type" value="Genomic_DNA"/>
</dbReference>
<evidence type="ECO:0000256" key="1">
    <source>
        <dbReference type="SAM" id="MobiDB-lite"/>
    </source>
</evidence>
<evidence type="ECO:0000313" key="3">
    <source>
        <dbReference type="EMBL" id="KAK7254384.1"/>
    </source>
</evidence>
<gene>
    <name evidence="3" type="ORF">SO694_00150015</name>
</gene>
<dbReference type="Proteomes" id="UP001363151">
    <property type="component" value="Unassembled WGS sequence"/>
</dbReference>
<accession>A0ABR1GEF7</accession>
<name>A0ABR1GEF7_AURAN</name>
<reference evidence="3 4" key="1">
    <citation type="submission" date="2024-03" db="EMBL/GenBank/DDBJ databases">
        <title>Aureococcus anophagefferens CCMP1851 and Kratosvirus quantuckense: Draft genome of a second virus-susceptible host strain in the model system.</title>
        <authorList>
            <person name="Chase E."/>
            <person name="Truchon A.R."/>
            <person name="Schepens W."/>
            <person name="Wilhelm S.W."/>
        </authorList>
    </citation>
    <scope>NUCLEOTIDE SEQUENCE [LARGE SCALE GENOMIC DNA]</scope>
    <source>
        <strain evidence="3 4">CCMP1851</strain>
    </source>
</reference>
<dbReference type="InterPro" id="IPR037523">
    <property type="entry name" value="VOC_core"/>
</dbReference>
<dbReference type="Gene3D" id="3.10.180.10">
    <property type="entry name" value="2,3-Dihydroxybiphenyl 1,2-Dioxygenase, domain 1"/>
    <property type="match status" value="1"/>
</dbReference>
<evidence type="ECO:0000259" key="2">
    <source>
        <dbReference type="PROSITE" id="PS51819"/>
    </source>
</evidence>